<evidence type="ECO:0000259" key="1">
    <source>
        <dbReference type="Pfam" id="PF00534"/>
    </source>
</evidence>
<feature type="domain" description="Glycosyl transferase family 1" evidence="1">
    <location>
        <begin position="182"/>
        <end position="334"/>
    </location>
</feature>
<dbReference type="SUPFAM" id="SSF53756">
    <property type="entry name" value="UDP-Glycosyltransferase/glycogen phosphorylase"/>
    <property type="match status" value="1"/>
</dbReference>
<reference evidence="3 4" key="1">
    <citation type="submission" date="2018-08" db="EMBL/GenBank/DDBJ databases">
        <title>A genome reference for cultivated species of the human gut microbiota.</title>
        <authorList>
            <person name="Zou Y."/>
            <person name="Xue W."/>
            <person name="Luo G."/>
        </authorList>
    </citation>
    <scope>NUCLEOTIDE SEQUENCE [LARGE SCALE GENOMIC DNA]</scope>
    <source>
        <strain evidence="3 4">TF05-11AC</strain>
    </source>
</reference>
<name>A0A3E4UEX4_9FIRM</name>
<dbReference type="InterPro" id="IPR028098">
    <property type="entry name" value="Glyco_trans_4-like_N"/>
</dbReference>
<dbReference type="GO" id="GO:0016757">
    <property type="term" value="F:glycosyltransferase activity"/>
    <property type="evidence" value="ECO:0007669"/>
    <property type="project" value="InterPro"/>
</dbReference>
<dbReference type="AlphaFoldDB" id="A0A3E4UEX4"/>
<accession>A0A3E4UEX4</accession>
<proteinExistence type="predicted"/>
<evidence type="ECO:0000313" key="4">
    <source>
        <dbReference type="Proteomes" id="UP000261257"/>
    </source>
</evidence>
<dbReference type="Pfam" id="PF13477">
    <property type="entry name" value="Glyco_trans_4_2"/>
    <property type="match status" value="1"/>
</dbReference>
<comment type="caution">
    <text evidence="3">The sequence shown here is derived from an EMBL/GenBank/DDBJ whole genome shotgun (WGS) entry which is preliminary data.</text>
</comment>
<evidence type="ECO:0000313" key="3">
    <source>
        <dbReference type="EMBL" id="RGM07944.1"/>
    </source>
</evidence>
<dbReference type="Gene3D" id="3.40.50.2000">
    <property type="entry name" value="Glycogen Phosphorylase B"/>
    <property type="match status" value="2"/>
</dbReference>
<organism evidence="3 4">
    <name type="scientific">Hungatella hathewayi</name>
    <dbReference type="NCBI Taxonomy" id="154046"/>
    <lineage>
        <taxon>Bacteria</taxon>
        <taxon>Bacillati</taxon>
        <taxon>Bacillota</taxon>
        <taxon>Clostridia</taxon>
        <taxon>Lachnospirales</taxon>
        <taxon>Lachnospiraceae</taxon>
        <taxon>Hungatella</taxon>
    </lineage>
</organism>
<dbReference type="PANTHER" id="PTHR12526">
    <property type="entry name" value="GLYCOSYLTRANSFERASE"/>
    <property type="match status" value="1"/>
</dbReference>
<dbReference type="InterPro" id="IPR001296">
    <property type="entry name" value="Glyco_trans_1"/>
</dbReference>
<feature type="domain" description="Glycosyltransferase subfamily 4-like N-terminal" evidence="2">
    <location>
        <begin position="41"/>
        <end position="145"/>
    </location>
</feature>
<protein>
    <submittedName>
        <fullName evidence="3">Glycosyltransferase family 1 protein</fullName>
    </submittedName>
</protein>
<dbReference type="Proteomes" id="UP000261257">
    <property type="component" value="Unassembled WGS sequence"/>
</dbReference>
<evidence type="ECO:0000259" key="2">
    <source>
        <dbReference type="Pfam" id="PF13477"/>
    </source>
</evidence>
<dbReference type="RefSeq" id="WP_117621078.1">
    <property type="nucleotide sequence ID" value="NZ_QRQF01000003.1"/>
</dbReference>
<keyword evidence="3" id="KW-0808">Transferase</keyword>
<dbReference type="EMBL" id="QSSQ01000002">
    <property type="protein sequence ID" value="RGM07944.1"/>
    <property type="molecule type" value="Genomic_DNA"/>
</dbReference>
<gene>
    <name evidence="3" type="ORF">DXC39_05600</name>
</gene>
<sequence length="358" mass="40940">MVILILANNDVGLYKFRKELLKKLLENNHLYISLPQGELIPKLIEMGCVYVETTMDRRGMNPIRDGKLVIAYERLIRRIKPDLIITYTIKPNIYGGMVASFHKITYAVNITGLGSAFQREGVMKRLVVSFYKRTIKRAKAVFFENEENQKLFLSERIVRKSQSCLLPGAGINLEEYRMAPIPEENGTVFLFIGRIMKEKGIEELIRAAELIKREFGNSSVQVVGPMEEPYEEQMERLKKDGVLNYYGFQSDVKPFLKGCHCFVLPSYHEGMANTLLEAAAMGRPLITTDIAGCREAVAEGKNGYLVPKRDAEQLYRAMKTFVQLPYEKKVEMGRMSRSIMEAEFDKALVVETTIRRIV</sequence>
<dbReference type="CDD" id="cd03808">
    <property type="entry name" value="GT4_CapM-like"/>
    <property type="match status" value="1"/>
</dbReference>
<dbReference type="Pfam" id="PF00534">
    <property type="entry name" value="Glycos_transf_1"/>
    <property type="match status" value="1"/>
</dbReference>